<evidence type="ECO:0000256" key="15">
    <source>
        <dbReference type="SAM" id="Phobius"/>
    </source>
</evidence>
<evidence type="ECO:0000256" key="2">
    <source>
        <dbReference type="ARBA" id="ARBA00004479"/>
    </source>
</evidence>
<feature type="transmembrane region" description="Helical" evidence="15">
    <location>
        <begin position="342"/>
        <end position="368"/>
    </location>
</feature>
<dbReference type="Proteomes" id="UP000886520">
    <property type="component" value="Chromosome 7"/>
</dbReference>
<dbReference type="SUPFAM" id="SSF52058">
    <property type="entry name" value="L domain-like"/>
    <property type="match status" value="1"/>
</dbReference>
<evidence type="ECO:0000256" key="7">
    <source>
        <dbReference type="ARBA" id="ARBA00022729"/>
    </source>
</evidence>
<dbReference type="Pfam" id="PF00560">
    <property type="entry name" value="LRR_1"/>
    <property type="match status" value="3"/>
</dbReference>
<keyword evidence="7" id="KW-0732">Signal</keyword>
<keyword evidence="11" id="KW-0675">Receptor</keyword>
<feature type="region of interest" description="Disordered" evidence="14">
    <location>
        <begin position="1"/>
        <end position="25"/>
    </location>
</feature>
<dbReference type="InterPro" id="IPR032675">
    <property type="entry name" value="LRR_dom_sf"/>
</dbReference>
<comment type="subcellular location">
    <subcellularLocation>
        <location evidence="1">Cell membrane</location>
    </subcellularLocation>
    <subcellularLocation>
        <location evidence="13">Endomembrane system</location>
        <topology evidence="13">Single-pass membrane protein</topology>
    </subcellularLocation>
    <subcellularLocation>
        <location evidence="2">Membrane</location>
        <topology evidence="2">Single-pass type I membrane protein</topology>
    </subcellularLocation>
</comment>
<evidence type="ECO:0000313" key="16">
    <source>
        <dbReference type="EMBL" id="KAI5077752.1"/>
    </source>
</evidence>
<keyword evidence="12" id="KW-0325">Glycoprotein</keyword>
<evidence type="ECO:0000256" key="8">
    <source>
        <dbReference type="ARBA" id="ARBA00022737"/>
    </source>
</evidence>
<dbReference type="InterPro" id="IPR001611">
    <property type="entry name" value="Leu-rich_rpt"/>
</dbReference>
<dbReference type="AlphaFoldDB" id="A0A9D4ZL25"/>
<dbReference type="FunFam" id="3.80.10.10:FF:000400">
    <property type="entry name" value="Nuclear pore complex protein NUP107"/>
    <property type="match status" value="1"/>
</dbReference>
<dbReference type="OrthoDB" id="676979at2759"/>
<dbReference type="GO" id="GO:0012505">
    <property type="term" value="C:endomembrane system"/>
    <property type="evidence" value="ECO:0007669"/>
    <property type="project" value="UniProtKB-SubCell"/>
</dbReference>
<organism evidence="16 17">
    <name type="scientific">Adiantum capillus-veneris</name>
    <name type="common">Maidenhair fern</name>
    <dbReference type="NCBI Taxonomy" id="13818"/>
    <lineage>
        <taxon>Eukaryota</taxon>
        <taxon>Viridiplantae</taxon>
        <taxon>Streptophyta</taxon>
        <taxon>Embryophyta</taxon>
        <taxon>Tracheophyta</taxon>
        <taxon>Polypodiopsida</taxon>
        <taxon>Polypodiidae</taxon>
        <taxon>Polypodiales</taxon>
        <taxon>Pteridineae</taxon>
        <taxon>Pteridaceae</taxon>
        <taxon>Vittarioideae</taxon>
        <taxon>Adiantum</taxon>
    </lineage>
</organism>
<evidence type="ECO:0000256" key="5">
    <source>
        <dbReference type="ARBA" id="ARBA00022614"/>
    </source>
</evidence>
<reference evidence="16" key="1">
    <citation type="submission" date="2021-01" db="EMBL/GenBank/DDBJ databases">
        <title>Adiantum capillus-veneris genome.</title>
        <authorList>
            <person name="Fang Y."/>
            <person name="Liao Q."/>
        </authorList>
    </citation>
    <scope>NUCLEOTIDE SEQUENCE</scope>
    <source>
        <strain evidence="16">H3</strain>
        <tissue evidence="16">Leaf</tissue>
    </source>
</reference>
<evidence type="ECO:0000313" key="17">
    <source>
        <dbReference type="Proteomes" id="UP000886520"/>
    </source>
</evidence>
<keyword evidence="10 15" id="KW-0472">Membrane</keyword>
<comment type="similarity">
    <text evidence="3">Belongs to the RLP family.</text>
</comment>
<evidence type="ECO:0000256" key="11">
    <source>
        <dbReference type="ARBA" id="ARBA00023170"/>
    </source>
</evidence>
<evidence type="ECO:0000256" key="6">
    <source>
        <dbReference type="ARBA" id="ARBA00022692"/>
    </source>
</evidence>
<evidence type="ECO:0000256" key="13">
    <source>
        <dbReference type="ARBA" id="ARBA00037847"/>
    </source>
</evidence>
<dbReference type="EMBL" id="JABFUD020000007">
    <property type="protein sequence ID" value="KAI5077752.1"/>
    <property type="molecule type" value="Genomic_DNA"/>
</dbReference>
<protein>
    <submittedName>
        <fullName evidence="16">Uncharacterized protein</fullName>
    </submittedName>
</protein>
<keyword evidence="4" id="KW-1003">Cell membrane</keyword>
<evidence type="ECO:0000256" key="1">
    <source>
        <dbReference type="ARBA" id="ARBA00004236"/>
    </source>
</evidence>
<keyword evidence="17" id="KW-1185">Reference proteome</keyword>
<accession>A0A9D4ZL25</accession>
<dbReference type="PANTHER" id="PTHR27004:SF136">
    <property type="entry name" value="RECEPTOR-LIKE PROTEIN 44"/>
    <property type="match status" value="1"/>
</dbReference>
<proteinExistence type="inferred from homology"/>
<dbReference type="PANTHER" id="PTHR27004">
    <property type="entry name" value="RECEPTOR-LIKE PROTEIN 12 ISOFORM X1"/>
    <property type="match status" value="1"/>
</dbReference>
<keyword evidence="5" id="KW-0433">Leucine-rich repeat</keyword>
<keyword evidence="8" id="KW-0677">Repeat</keyword>
<keyword evidence="9 15" id="KW-1133">Transmembrane helix</keyword>
<evidence type="ECO:0000256" key="4">
    <source>
        <dbReference type="ARBA" id="ARBA00022475"/>
    </source>
</evidence>
<evidence type="ECO:0000256" key="3">
    <source>
        <dbReference type="ARBA" id="ARBA00009592"/>
    </source>
</evidence>
<gene>
    <name evidence="16" type="ORF">GOP47_0007576</name>
</gene>
<evidence type="ECO:0000256" key="9">
    <source>
        <dbReference type="ARBA" id="ARBA00022989"/>
    </source>
</evidence>
<evidence type="ECO:0000256" key="10">
    <source>
        <dbReference type="ARBA" id="ARBA00023136"/>
    </source>
</evidence>
<dbReference type="Gene3D" id="3.80.10.10">
    <property type="entry name" value="Ribonuclease Inhibitor"/>
    <property type="match status" value="1"/>
</dbReference>
<name>A0A9D4ZL25_ADICA</name>
<comment type="caution">
    <text evidence="16">The sequence shown here is derived from an EMBL/GenBank/DDBJ whole genome shotgun (WGS) entry which is preliminary data.</text>
</comment>
<sequence length="389" mass="41175">MPKNLQTMHQRAPQPTCKRCSHPSTSPSRAGQGFFAAMLRKALAPYTPAALHVLPCPTRACQPDLEKAGRGGGRRTCLLRREMEEGRALPSDIMWAAVCCLRHRYLQLKQAMRTQKVVLMVALVLVLFSKLKGRAAFAQTLGDDAICLQGFLSALASKGGGLNSWTSTALKTPCLGASASSLRGVGCNNNRVYSITLNASNLAGTISPSLANCTLLETLDISSNLLEGPIPPNIGNLSYLVSLNLSNNHLHGDIPVELSMCAYLNVIDLHTNQLSGSIPGQLGLLQRLKFFDVSNNKLSGAIPPTLSNTSTGGPRFNVSSFKGNSDLYGYPLPVGSTGGLSIVAIVGIGLASGLVSLIVTFAAACVWLRVTEQGFAAQEGKISQLMAEA</sequence>
<keyword evidence="6 15" id="KW-0812">Transmembrane</keyword>
<evidence type="ECO:0000256" key="12">
    <source>
        <dbReference type="ARBA" id="ARBA00023180"/>
    </source>
</evidence>
<dbReference type="GO" id="GO:0005886">
    <property type="term" value="C:plasma membrane"/>
    <property type="evidence" value="ECO:0007669"/>
    <property type="project" value="UniProtKB-SubCell"/>
</dbReference>
<evidence type="ECO:0000256" key="14">
    <source>
        <dbReference type="SAM" id="MobiDB-lite"/>
    </source>
</evidence>